<evidence type="ECO:0000256" key="1">
    <source>
        <dbReference type="ARBA" id="ARBA00023125"/>
    </source>
</evidence>
<organism evidence="5 6">
    <name type="scientific">Sphingomonas aerolata</name>
    <dbReference type="NCBI Taxonomy" id="185951"/>
    <lineage>
        <taxon>Bacteria</taxon>
        <taxon>Pseudomonadati</taxon>
        <taxon>Pseudomonadota</taxon>
        <taxon>Alphaproteobacteria</taxon>
        <taxon>Sphingomonadales</taxon>
        <taxon>Sphingomonadaceae</taxon>
        <taxon>Sphingomonas</taxon>
    </lineage>
</organism>
<reference evidence="5 6" key="1">
    <citation type="submission" date="2018-04" db="EMBL/GenBank/DDBJ databases">
        <title>Genomic Encyclopedia of Type Strains, Phase III (KMG-III): the genomes of soil and plant-associated and newly described type strains.</title>
        <authorList>
            <person name="Whitman W."/>
        </authorList>
    </citation>
    <scope>NUCLEOTIDE SEQUENCE [LARGE SCALE GENOMIC DNA]</scope>
    <source>
        <strain evidence="5 6">NW12</strain>
    </source>
</reference>
<keyword evidence="2" id="KW-0233">DNA recombination</keyword>
<name>A0A2T4YPM9_9SPHN</name>
<dbReference type="GO" id="GO:0003677">
    <property type="term" value="F:DNA binding"/>
    <property type="evidence" value="ECO:0007669"/>
    <property type="project" value="UniProtKB-KW"/>
</dbReference>
<dbReference type="Gene3D" id="1.10.150.130">
    <property type="match status" value="1"/>
</dbReference>
<dbReference type="InterPro" id="IPR010998">
    <property type="entry name" value="Integrase_recombinase_N"/>
</dbReference>
<proteinExistence type="predicted"/>
<dbReference type="AlphaFoldDB" id="A0A2T4YPM9"/>
<evidence type="ECO:0000259" key="4">
    <source>
        <dbReference type="PROSITE" id="PS51898"/>
    </source>
</evidence>
<dbReference type="Gene3D" id="1.10.443.10">
    <property type="entry name" value="Intergrase catalytic core"/>
    <property type="match status" value="1"/>
</dbReference>
<sequence>MADWLINHAQPNLSDPVRYANGAGHWLAFFENEQATGRLPGPPTVADISSALVERFHAWRAKQGVSGHTISRDTAALRQPLNWAWKRNMIASAPFVPDVKHKPEPRDLVYSVEQVARLLEAAWSREDRQHIHMFAMIMLSTNARVEAVLELNKDQQVRDGLIYFNAPGRQQTKKRRSIVPICPTLAPWLDLYHGRAIQWQKRHLDPSTGEPWFEYLPTDRIKTAFSKTLIAAGICHQAIDEEGSPIWLPPRHKLGETAPRPKLVGLGSPNTLRHTTSTEMHRRGVPEAQIETAAGHRGTGTNNRHYRHLRPEYLTQFVEGVEAFWSDVGKLTKVHLVNQRKPVVFDLAA</sequence>
<evidence type="ECO:0000256" key="2">
    <source>
        <dbReference type="ARBA" id="ARBA00023172"/>
    </source>
</evidence>
<dbReference type="InterPro" id="IPR013762">
    <property type="entry name" value="Integrase-like_cat_sf"/>
</dbReference>
<keyword evidence="6" id="KW-1185">Reference proteome</keyword>
<dbReference type="InterPro" id="IPR002104">
    <property type="entry name" value="Integrase_catalytic"/>
</dbReference>
<dbReference type="Proteomes" id="UP000240996">
    <property type="component" value="Unassembled WGS sequence"/>
</dbReference>
<feature type="domain" description="Tyr recombinase" evidence="4">
    <location>
        <begin position="105"/>
        <end position="319"/>
    </location>
</feature>
<comment type="caution">
    <text evidence="5">The sequence shown here is derived from an EMBL/GenBank/DDBJ whole genome shotgun (WGS) entry which is preliminary data.</text>
</comment>
<feature type="region of interest" description="Disordered" evidence="3">
    <location>
        <begin position="258"/>
        <end position="281"/>
    </location>
</feature>
<dbReference type="SUPFAM" id="SSF56349">
    <property type="entry name" value="DNA breaking-rejoining enzymes"/>
    <property type="match status" value="1"/>
</dbReference>
<dbReference type="InterPro" id="IPR011010">
    <property type="entry name" value="DNA_brk_join_enz"/>
</dbReference>
<evidence type="ECO:0000313" key="5">
    <source>
        <dbReference type="EMBL" id="PTM45473.1"/>
    </source>
</evidence>
<evidence type="ECO:0000313" key="6">
    <source>
        <dbReference type="Proteomes" id="UP000240996"/>
    </source>
</evidence>
<accession>A0A2T4YPM9</accession>
<dbReference type="GO" id="GO:0006310">
    <property type="term" value="P:DNA recombination"/>
    <property type="evidence" value="ECO:0007669"/>
    <property type="project" value="UniProtKB-KW"/>
</dbReference>
<evidence type="ECO:0000256" key="3">
    <source>
        <dbReference type="SAM" id="MobiDB-lite"/>
    </source>
</evidence>
<feature type="compositionally biased region" description="Polar residues" evidence="3">
    <location>
        <begin position="268"/>
        <end position="278"/>
    </location>
</feature>
<keyword evidence="1" id="KW-0238">DNA-binding</keyword>
<dbReference type="GO" id="GO:0015074">
    <property type="term" value="P:DNA integration"/>
    <property type="evidence" value="ECO:0007669"/>
    <property type="project" value="InterPro"/>
</dbReference>
<protein>
    <submittedName>
        <fullName evidence="5">Site-specific recombinase XerD</fullName>
    </submittedName>
</protein>
<dbReference type="PROSITE" id="PS51898">
    <property type="entry name" value="TYR_RECOMBINASE"/>
    <property type="match status" value="1"/>
</dbReference>
<gene>
    <name evidence="5" type="ORF">C8J24_1690</name>
</gene>
<dbReference type="EMBL" id="PZZN01000002">
    <property type="protein sequence ID" value="PTM45473.1"/>
    <property type="molecule type" value="Genomic_DNA"/>
</dbReference>